<dbReference type="OrthoDB" id="2270427at2"/>
<dbReference type="Gene3D" id="3.30.70.2650">
    <property type="match status" value="1"/>
</dbReference>
<feature type="domain" description="Transcriptional repressor PaaX-like central Cas2-like" evidence="3">
    <location>
        <begin position="90"/>
        <end position="138"/>
    </location>
</feature>
<dbReference type="AlphaFoldDB" id="A0A4U0NR06"/>
<dbReference type="RefSeq" id="WP_136738629.1">
    <property type="nucleotide sequence ID" value="NZ_SUMB01000002.1"/>
</dbReference>
<sequence length="249" mass="27302">MNDDSLALRPLTARSIVLSTLLGHHPPQLPARALVRVGELFDIAEGTIRVALSRMVAAGDLQQREGAYGLTDRLLERQARQDESRTPRTRPWNGDWEIAVVTAERRPAAERTALRQAMAALRLAELREGSWLRPANLDRPRPAVVTGQCTLLTGTPDGDPAALAGRLWDLDGWSARARALLTALDGAATPADRFTVSAAVLRHLLADPLLPRPLLPPSWPGTELRLRYDAFEDELRNLLRQYVAPTGAG</sequence>
<dbReference type="GO" id="GO:0006351">
    <property type="term" value="P:DNA-templated transcription"/>
    <property type="evidence" value="ECO:0007669"/>
    <property type="project" value="TreeGrafter"/>
</dbReference>
<dbReference type="Pfam" id="PF20803">
    <property type="entry name" value="PaaX_M"/>
    <property type="match status" value="1"/>
</dbReference>
<dbReference type="Proteomes" id="UP000308697">
    <property type="component" value="Unassembled WGS sequence"/>
</dbReference>
<dbReference type="PANTHER" id="PTHR30319">
    <property type="entry name" value="PHENYLACETIC ACID REGULATOR-RELATED TRANSCRIPTIONAL REPRESSOR"/>
    <property type="match status" value="1"/>
</dbReference>
<dbReference type="Gene3D" id="1.20.58.1460">
    <property type="match status" value="1"/>
</dbReference>
<dbReference type="Pfam" id="PF07848">
    <property type="entry name" value="PaaX"/>
    <property type="match status" value="1"/>
</dbReference>
<keyword evidence="5" id="KW-1185">Reference proteome</keyword>
<evidence type="ECO:0000259" key="3">
    <source>
        <dbReference type="Pfam" id="PF20803"/>
    </source>
</evidence>
<evidence type="ECO:0000313" key="5">
    <source>
        <dbReference type="Proteomes" id="UP000308697"/>
    </source>
</evidence>
<comment type="caution">
    <text evidence="4">The sequence shown here is derived from an EMBL/GenBank/DDBJ whole genome shotgun (WGS) entry which is preliminary data.</text>
</comment>
<dbReference type="Pfam" id="PF08223">
    <property type="entry name" value="PaaX_C"/>
    <property type="match status" value="1"/>
</dbReference>
<proteinExistence type="predicted"/>
<evidence type="ECO:0000259" key="2">
    <source>
        <dbReference type="Pfam" id="PF08223"/>
    </source>
</evidence>
<dbReference type="Gene3D" id="1.10.10.10">
    <property type="entry name" value="Winged helix-like DNA-binding domain superfamily/Winged helix DNA-binding domain"/>
    <property type="match status" value="1"/>
</dbReference>
<dbReference type="InterPro" id="IPR048846">
    <property type="entry name" value="PaaX-like_central"/>
</dbReference>
<dbReference type="InterPro" id="IPR012906">
    <property type="entry name" value="PaaX-like_N"/>
</dbReference>
<reference evidence="4 5" key="1">
    <citation type="submission" date="2019-04" db="EMBL/GenBank/DDBJ databases">
        <title>Streptomyces piniterrae sp. nov., a heliquinomycin-producing actinomycete isolated from rhizosphere soil of Pinus yunnanensis.</title>
        <authorList>
            <person name="Zhuang X."/>
            <person name="Zhao J."/>
        </authorList>
    </citation>
    <scope>NUCLEOTIDE SEQUENCE [LARGE SCALE GENOMIC DNA]</scope>
    <source>
        <strain evidence="5">jys28</strain>
    </source>
</reference>
<feature type="domain" description="Transcriptional repressor PaaX-like N-terminal" evidence="1">
    <location>
        <begin position="13"/>
        <end position="73"/>
    </location>
</feature>
<organism evidence="4 5">
    <name type="scientific">Streptomyces piniterrae</name>
    <dbReference type="NCBI Taxonomy" id="2571125"/>
    <lineage>
        <taxon>Bacteria</taxon>
        <taxon>Bacillati</taxon>
        <taxon>Actinomycetota</taxon>
        <taxon>Actinomycetes</taxon>
        <taxon>Kitasatosporales</taxon>
        <taxon>Streptomycetaceae</taxon>
        <taxon>Streptomyces</taxon>
    </lineage>
</organism>
<evidence type="ECO:0000259" key="1">
    <source>
        <dbReference type="Pfam" id="PF07848"/>
    </source>
</evidence>
<name>A0A4U0NR06_9ACTN</name>
<gene>
    <name evidence="4" type="ORF">FCH28_05910</name>
</gene>
<dbReference type="InterPro" id="IPR013225">
    <property type="entry name" value="PaaX_C"/>
</dbReference>
<evidence type="ECO:0000313" key="4">
    <source>
        <dbReference type="EMBL" id="TJZ57009.1"/>
    </source>
</evidence>
<protein>
    <submittedName>
        <fullName evidence="4">PaaX domain-containing protein, C-domain protein</fullName>
    </submittedName>
</protein>
<accession>A0A4U0NR06</accession>
<dbReference type="InterPro" id="IPR036388">
    <property type="entry name" value="WH-like_DNA-bd_sf"/>
</dbReference>
<dbReference type="PANTHER" id="PTHR30319:SF1">
    <property type="entry name" value="TRANSCRIPTIONAL REPRESSOR PAAX"/>
    <property type="match status" value="1"/>
</dbReference>
<feature type="domain" description="Transcriptional repressor PaaX-like C-terminal" evidence="2">
    <location>
        <begin position="174"/>
        <end position="243"/>
    </location>
</feature>
<dbReference type="EMBL" id="SUMB01000002">
    <property type="protein sequence ID" value="TJZ57009.1"/>
    <property type="molecule type" value="Genomic_DNA"/>
</dbReference>